<protein>
    <submittedName>
        <fullName evidence="1">Uncharacterized protein</fullName>
    </submittedName>
</protein>
<proteinExistence type="predicted"/>
<dbReference type="EMBL" id="GBXM01020101">
    <property type="protein sequence ID" value="JAH88476.1"/>
    <property type="molecule type" value="Transcribed_RNA"/>
</dbReference>
<sequence length="29" mass="3384">MFKSSCKVCCPKGNNMDYLTRSLHVLNFF</sequence>
<evidence type="ECO:0000313" key="1">
    <source>
        <dbReference type="EMBL" id="JAH88476.1"/>
    </source>
</evidence>
<dbReference type="AlphaFoldDB" id="A0A0E9WDU7"/>
<name>A0A0E9WDU7_ANGAN</name>
<organism evidence="1">
    <name type="scientific">Anguilla anguilla</name>
    <name type="common">European freshwater eel</name>
    <name type="synonym">Muraena anguilla</name>
    <dbReference type="NCBI Taxonomy" id="7936"/>
    <lineage>
        <taxon>Eukaryota</taxon>
        <taxon>Metazoa</taxon>
        <taxon>Chordata</taxon>
        <taxon>Craniata</taxon>
        <taxon>Vertebrata</taxon>
        <taxon>Euteleostomi</taxon>
        <taxon>Actinopterygii</taxon>
        <taxon>Neopterygii</taxon>
        <taxon>Teleostei</taxon>
        <taxon>Anguilliformes</taxon>
        <taxon>Anguillidae</taxon>
        <taxon>Anguilla</taxon>
    </lineage>
</organism>
<accession>A0A0E9WDU7</accession>
<reference evidence="1" key="2">
    <citation type="journal article" date="2015" name="Fish Shellfish Immunol.">
        <title>Early steps in the European eel (Anguilla anguilla)-Vibrio vulnificus interaction in the gills: Role of the RtxA13 toxin.</title>
        <authorList>
            <person name="Callol A."/>
            <person name="Pajuelo D."/>
            <person name="Ebbesson L."/>
            <person name="Teles M."/>
            <person name="MacKenzie S."/>
            <person name="Amaro C."/>
        </authorList>
    </citation>
    <scope>NUCLEOTIDE SEQUENCE</scope>
</reference>
<reference evidence="1" key="1">
    <citation type="submission" date="2014-11" db="EMBL/GenBank/DDBJ databases">
        <authorList>
            <person name="Amaro Gonzalez C."/>
        </authorList>
    </citation>
    <scope>NUCLEOTIDE SEQUENCE</scope>
</reference>